<dbReference type="Proteomes" id="UP000282297">
    <property type="component" value="Chromosome"/>
</dbReference>
<dbReference type="GO" id="GO:0006355">
    <property type="term" value="P:regulation of DNA-templated transcription"/>
    <property type="evidence" value="ECO:0007669"/>
    <property type="project" value="UniProtKB-ARBA"/>
</dbReference>
<dbReference type="RefSeq" id="WP_124784795.1">
    <property type="nucleotide sequence ID" value="NZ_CP034171.1"/>
</dbReference>
<dbReference type="Gene3D" id="3.30.950.30">
    <property type="entry name" value="Schlafen, AAA domain"/>
    <property type="match status" value="1"/>
</dbReference>
<dbReference type="InterPro" id="IPR036390">
    <property type="entry name" value="WH_DNA-bd_sf"/>
</dbReference>
<dbReference type="PANTHER" id="PTHR30595:SF6">
    <property type="entry name" value="SCHLAFEN ALBA-2 DOMAIN-CONTAINING PROTEIN"/>
    <property type="match status" value="1"/>
</dbReference>
<dbReference type="Pfam" id="PF04326">
    <property type="entry name" value="SLFN_AlbA_2"/>
    <property type="match status" value="1"/>
</dbReference>
<dbReference type="SUPFAM" id="SSF46785">
    <property type="entry name" value="Winged helix' DNA-binding domain"/>
    <property type="match status" value="1"/>
</dbReference>
<dbReference type="Pfam" id="PF13749">
    <property type="entry name" value="HATPase_c_4"/>
    <property type="match status" value="1"/>
</dbReference>
<evidence type="ECO:0000259" key="1">
    <source>
        <dbReference type="Pfam" id="PF04326"/>
    </source>
</evidence>
<dbReference type="Pfam" id="PF13412">
    <property type="entry name" value="HTH_24"/>
    <property type="match status" value="1"/>
</dbReference>
<dbReference type="InterPro" id="IPR038461">
    <property type="entry name" value="Schlafen_AlbA_2_dom_sf"/>
</dbReference>
<protein>
    <submittedName>
        <fullName evidence="2">Winged helix-turn-helix transcriptional regulator</fullName>
    </submittedName>
</protein>
<dbReference type="InterPro" id="IPR000485">
    <property type="entry name" value="AsnC-type_HTH_dom"/>
</dbReference>
<dbReference type="InterPro" id="IPR038475">
    <property type="entry name" value="RecG_C_sf"/>
</dbReference>
<name>A0A3G8WHF7_9FLAO</name>
<proteinExistence type="predicted"/>
<dbReference type="Gene3D" id="3.30.565.60">
    <property type="match status" value="1"/>
</dbReference>
<feature type="domain" description="Schlafen AlbA-2" evidence="1">
    <location>
        <begin position="15"/>
        <end position="125"/>
    </location>
</feature>
<accession>A0A3G8WHF7</accession>
<reference evidence="3" key="1">
    <citation type="submission" date="2018-11" db="EMBL/GenBank/DDBJ databases">
        <title>Proposal to divide the Flavobacteriaceae and reorganize its genera based on Amino Acid Identity values calculated from whole genome sequences.</title>
        <authorList>
            <person name="Nicholson A.C."/>
            <person name="Gulvik C.A."/>
            <person name="Whitney A.M."/>
            <person name="Humrighouse B.W."/>
            <person name="Bell M."/>
            <person name="Holmes B."/>
            <person name="Steigerwalt A.B."/>
            <person name="Villarma A."/>
            <person name="Sheth M."/>
            <person name="Batra D."/>
            <person name="Pryor J."/>
            <person name="Bernardet J.-F."/>
            <person name="Hugo C."/>
            <person name="Kampfer P."/>
            <person name="Newman J.D."/>
            <person name="McQuiston J.R."/>
        </authorList>
    </citation>
    <scope>NUCLEOTIDE SEQUENCE [LARGE SCALE GENOMIC DNA]</scope>
    <source>
        <strain evidence="3">H4753</strain>
    </source>
</reference>
<dbReference type="Gene3D" id="1.10.10.10">
    <property type="entry name" value="Winged helix-like DNA-binding domain superfamily/Winged helix DNA-binding domain"/>
    <property type="match status" value="1"/>
</dbReference>
<sequence length="462" mass="52498">MLTIIELKSIISSGEGYNAEFKVNFPSKVKEITEEVCAFANAAGGTILIGVDDKNNVKGLSFDNSKRSSLQNSIGEISPSLHCDIYDIEIDGKEIVVIEVPSGDSKPYVLSGAIYVRQGPNSQKLTTVEEMRDFFQQADRIYFDEAPCKTIDIKKDIPNENIRQFRELAGLNNAIDDGQVFSNLKLFTKDSFLKNGAVLFFAHNPEIFFEKAVIRCVAFEDTDKRFIIDDKIMTGTLYQQFLQSMEWLRGKLDVRYDIEGAGSKPRNELWEIPETVFKEAIINALAHRDYYEKGARITIELFSDRVEISNPGGLVSGIPRNEFGKRSLSRNPLIFGLFERIRMVEQIGSGIIRMNDLMQEAGLTPPEFAMDGMFTVTLRRPFDFKKWVERWVEKLTDNRIKILEEVHKDNRVTKKELELKVGVSSSTIDNNINTLKELGLIEREGSDRGGYWKINYILPRGG</sequence>
<dbReference type="AlphaFoldDB" id="A0A3G8WHF7"/>
<evidence type="ECO:0000313" key="2">
    <source>
        <dbReference type="EMBL" id="AZI20605.1"/>
    </source>
</evidence>
<dbReference type="CDD" id="cd00090">
    <property type="entry name" value="HTH_ARSR"/>
    <property type="match status" value="1"/>
</dbReference>
<dbReference type="GO" id="GO:0043565">
    <property type="term" value="F:sequence-specific DNA binding"/>
    <property type="evidence" value="ECO:0007669"/>
    <property type="project" value="InterPro"/>
</dbReference>
<dbReference type="EMBL" id="CP034171">
    <property type="protein sequence ID" value="AZI20605.1"/>
    <property type="molecule type" value="Genomic_DNA"/>
</dbReference>
<dbReference type="InterPro" id="IPR011991">
    <property type="entry name" value="ArsR-like_HTH"/>
</dbReference>
<dbReference type="PRINTS" id="PR00033">
    <property type="entry name" value="HTHASNC"/>
</dbReference>
<evidence type="ECO:0000313" key="3">
    <source>
        <dbReference type="Proteomes" id="UP000282297"/>
    </source>
</evidence>
<dbReference type="PANTHER" id="PTHR30595">
    <property type="entry name" value="GLPR-RELATED TRANSCRIPTIONAL REPRESSOR"/>
    <property type="match status" value="1"/>
</dbReference>
<dbReference type="InterPro" id="IPR007421">
    <property type="entry name" value="Schlafen_AlbA_2_dom"/>
</dbReference>
<organism evidence="2 3">
    <name type="scientific">Chryseobacterium taklimakanense</name>
    <dbReference type="NCBI Taxonomy" id="536441"/>
    <lineage>
        <taxon>Bacteria</taxon>
        <taxon>Pseudomonadati</taxon>
        <taxon>Bacteroidota</taxon>
        <taxon>Flavobacteriia</taxon>
        <taxon>Flavobacteriales</taxon>
        <taxon>Weeksellaceae</taxon>
        <taxon>Chryseobacterium group</taxon>
        <taxon>Chryseobacterium</taxon>
    </lineage>
</organism>
<gene>
    <name evidence="2" type="ORF">EIH08_07650</name>
</gene>
<dbReference type="InterPro" id="IPR036388">
    <property type="entry name" value="WH-like_DNA-bd_sf"/>
</dbReference>